<dbReference type="Proteomes" id="UP000762676">
    <property type="component" value="Unassembled WGS sequence"/>
</dbReference>
<dbReference type="EMBL" id="BMAT01011183">
    <property type="protein sequence ID" value="GFR68171.1"/>
    <property type="molecule type" value="Genomic_DNA"/>
</dbReference>
<feature type="transmembrane region" description="Helical" evidence="2">
    <location>
        <begin position="146"/>
        <end position="166"/>
    </location>
</feature>
<keyword evidence="4" id="KW-1185">Reference proteome</keyword>
<dbReference type="AlphaFoldDB" id="A0AAV4F5V0"/>
<feature type="region of interest" description="Disordered" evidence="1">
    <location>
        <begin position="183"/>
        <end position="216"/>
    </location>
</feature>
<protein>
    <submittedName>
        <fullName evidence="3">Chemosensory receptor B</fullName>
    </submittedName>
</protein>
<keyword evidence="3" id="KW-0675">Receptor</keyword>
<accession>A0AAV4F5V0</accession>
<sequence>MMEDASIYYLETALYDCDLVDHNQYLPRQKYIEIVDKIVEAINVLSAWITTIITYERLLCIVAPLKVKLVFTRKSIVCLIMGGVVYEAFALSVYSYGKETMRILALEYTQYITSNYSVYIEMLDRVGPIYRLYGGIRDYSNLVGAFLPNFLFYVAIAVGTVLLVIIKASNAVRPARQHSIMTADRQHTSKVSGQQRAGCPNAVQPSPFQRQHDVVC</sequence>
<name>A0AAV4F5V0_9GAST</name>
<comment type="caution">
    <text evidence="3">The sequence shown here is derived from an EMBL/GenBank/DDBJ whole genome shotgun (WGS) entry which is preliminary data.</text>
</comment>
<gene>
    <name evidence="3" type="ORF">ElyMa_005601600</name>
</gene>
<keyword evidence="2" id="KW-1133">Transmembrane helix</keyword>
<evidence type="ECO:0000313" key="4">
    <source>
        <dbReference type="Proteomes" id="UP000762676"/>
    </source>
</evidence>
<evidence type="ECO:0000256" key="2">
    <source>
        <dbReference type="SAM" id="Phobius"/>
    </source>
</evidence>
<keyword evidence="2" id="KW-0812">Transmembrane</keyword>
<organism evidence="3 4">
    <name type="scientific">Elysia marginata</name>
    <dbReference type="NCBI Taxonomy" id="1093978"/>
    <lineage>
        <taxon>Eukaryota</taxon>
        <taxon>Metazoa</taxon>
        <taxon>Spiralia</taxon>
        <taxon>Lophotrochozoa</taxon>
        <taxon>Mollusca</taxon>
        <taxon>Gastropoda</taxon>
        <taxon>Heterobranchia</taxon>
        <taxon>Euthyneura</taxon>
        <taxon>Panpulmonata</taxon>
        <taxon>Sacoglossa</taxon>
        <taxon>Placobranchoidea</taxon>
        <taxon>Plakobranchidae</taxon>
        <taxon>Elysia</taxon>
    </lineage>
</organism>
<proteinExistence type="predicted"/>
<evidence type="ECO:0000313" key="3">
    <source>
        <dbReference type="EMBL" id="GFR68171.1"/>
    </source>
</evidence>
<keyword evidence="2" id="KW-0472">Membrane</keyword>
<feature type="transmembrane region" description="Helical" evidence="2">
    <location>
        <begin position="76"/>
        <end position="96"/>
    </location>
</feature>
<evidence type="ECO:0000256" key="1">
    <source>
        <dbReference type="SAM" id="MobiDB-lite"/>
    </source>
</evidence>
<reference evidence="3 4" key="1">
    <citation type="journal article" date="2021" name="Elife">
        <title>Chloroplast acquisition without the gene transfer in kleptoplastic sea slugs, Plakobranchus ocellatus.</title>
        <authorList>
            <person name="Maeda T."/>
            <person name="Takahashi S."/>
            <person name="Yoshida T."/>
            <person name="Shimamura S."/>
            <person name="Takaki Y."/>
            <person name="Nagai Y."/>
            <person name="Toyoda A."/>
            <person name="Suzuki Y."/>
            <person name="Arimoto A."/>
            <person name="Ishii H."/>
            <person name="Satoh N."/>
            <person name="Nishiyama T."/>
            <person name="Hasebe M."/>
            <person name="Maruyama T."/>
            <person name="Minagawa J."/>
            <person name="Obokata J."/>
            <person name="Shigenobu S."/>
        </authorList>
    </citation>
    <scope>NUCLEOTIDE SEQUENCE [LARGE SCALE GENOMIC DNA]</scope>
</reference>
<dbReference type="Gene3D" id="1.20.1070.10">
    <property type="entry name" value="Rhodopsin 7-helix transmembrane proteins"/>
    <property type="match status" value="1"/>
</dbReference>
<dbReference type="SUPFAM" id="SSF81321">
    <property type="entry name" value="Family A G protein-coupled receptor-like"/>
    <property type="match status" value="1"/>
</dbReference>